<organism evidence="1 2">
    <name type="scientific">Hyalomma asiaticum</name>
    <name type="common">Tick</name>
    <dbReference type="NCBI Taxonomy" id="266040"/>
    <lineage>
        <taxon>Eukaryota</taxon>
        <taxon>Metazoa</taxon>
        <taxon>Ecdysozoa</taxon>
        <taxon>Arthropoda</taxon>
        <taxon>Chelicerata</taxon>
        <taxon>Arachnida</taxon>
        <taxon>Acari</taxon>
        <taxon>Parasitiformes</taxon>
        <taxon>Ixodida</taxon>
        <taxon>Ixodoidea</taxon>
        <taxon>Ixodidae</taxon>
        <taxon>Hyalomminae</taxon>
        <taxon>Hyalomma</taxon>
    </lineage>
</organism>
<sequence length="224" mass="24101">MAQHSLGNVFRPGARRQRQHDLGVRWKLKPGFKLDDRPHQVRVAGELALVVVPVRAMQCLRCHGTGHVRRDCRVPRCLKCRRYGHAEADCVRTYASVTGVPKVDDSDKMMDVAEAEEAARGTDEGAKRTDSPDTSAHADGHPPNGDVPASQGATNDTTGSKGDAPAPQVHPPASSGGDTGNSVVPARERQEGVLAGSSEMTVERGGVHMLSGQMFAWLFQHLKS</sequence>
<name>A0ACB7RKA9_HYAAI</name>
<dbReference type="Proteomes" id="UP000821845">
    <property type="component" value="Chromosome 9"/>
</dbReference>
<gene>
    <name evidence="1" type="ORF">HPB50_021416</name>
</gene>
<evidence type="ECO:0000313" key="2">
    <source>
        <dbReference type="Proteomes" id="UP000821845"/>
    </source>
</evidence>
<evidence type="ECO:0000313" key="1">
    <source>
        <dbReference type="EMBL" id="KAH6923086.1"/>
    </source>
</evidence>
<accession>A0ACB7RKA9</accession>
<comment type="caution">
    <text evidence="1">The sequence shown here is derived from an EMBL/GenBank/DDBJ whole genome shotgun (WGS) entry which is preliminary data.</text>
</comment>
<reference evidence="1" key="1">
    <citation type="submission" date="2020-05" db="EMBL/GenBank/DDBJ databases">
        <title>Large-scale comparative analyses of tick genomes elucidate their genetic diversity and vector capacities.</title>
        <authorList>
            <person name="Jia N."/>
            <person name="Wang J."/>
            <person name="Shi W."/>
            <person name="Du L."/>
            <person name="Sun Y."/>
            <person name="Zhan W."/>
            <person name="Jiang J."/>
            <person name="Wang Q."/>
            <person name="Zhang B."/>
            <person name="Ji P."/>
            <person name="Sakyi L.B."/>
            <person name="Cui X."/>
            <person name="Yuan T."/>
            <person name="Jiang B."/>
            <person name="Yang W."/>
            <person name="Lam T.T.-Y."/>
            <person name="Chang Q."/>
            <person name="Ding S."/>
            <person name="Wang X."/>
            <person name="Zhu J."/>
            <person name="Ruan X."/>
            <person name="Zhao L."/>
            <person name="Wei J."/>
            <person name="Que T."/>
            <person name="Du C."/>
            <person name="Cheng J."/>
            <person name="Dai P."/>
            <person name="Han X."/>
            <person name="Huang E."/>
            <person name="Gao Y."/>
            <person name="Liu J."/>
            <person name="Shao H."/>
            <person name="Ye R."/>
            <person name="Li L."/>
            <person name="Wei W."/>
            <person name="Wang X."/>
            <person name="Wang C."/>
            <person name="Yang T."/>
            <person name="Huo Q."/>
            <person name="Li W."/>
            <person name="Guo W."/>
            <person name="Chen H."/>
            <person name="Zhou L."/>
            <person name="Ni X."/>
            <person name="Tian J."/>
            <person name="Zhou Y."/>
            <person name="Sheng Y."/>
            <person name="Liu T."/>
            <person name="Pan Y."/>
            <person name="Xia L."/>
            <person name="Li J."/>
            <person name="Zhao F."/>
            <person name="Cao W."/>
        </authorList>
    </citation>
    <scope>NUCLEOTIDE SEQUENCE</scope>
    <source>
        <strain evidence="1">Hyas-2018</strain>
    </source>
</reference>
<protein>
    <submittedName>
        <fullName evidence="1">Uncharacterized protein</fullName>
    </submittedName>
</protein>
<proteinExistence type="predicted"/>
<dbReference type="EMBL" id="CM023489">
    <property type="protein sequence ID" value="KAH6923086.1"/>
    <property type="molecule type" value="Genomic_DNA"/>
</dbReference>
<keyword evidence="2" id="KW-1185">Reference proteome</keyword>